<dbReference type="RefSeq" id="WP_058317792.1">
    <property type="nucleotide sequence ID" value="NZ_CYSF01000006.1"/>
</dbReference>
<dbReference type="GO" id="GO:0003955">
    <property type="term" value="F:NAD(P)H dehydrogenase (quinone) activity"/>
    <property type="evidence" value="ECO:0007669"/>
    <property type="project" value="TreeGrafter"/>
</dbReference>
<sequence>MKTLCILCHPNRNSLSAHLADHTVTYLRERGHDVTLRDLYGEGYAPCLSEDEQARYNTGPHVDDADLQGVEALVLIFPTWWSGMPAMLKGWVDRSFLPSIAFDVDAGALHPRLTQLQEVLVITTLGGPAWVDRLVMRRPLYRVLKWGLLKPCAPKARFTMLSLYGAETVTEPRLSSFKTRITRQINRWSRP</sequence>
<dbReference type="SUPFAM" id="SSF52218">
    <property type="entry name" value="Flavoproteins"/>
    <property type="match status" value="1"/>
</dbReference>
<proteinExistence type="inferred from homology"/>
<comment type="similarity">
    <text evidence="1">Belongs to the NAD(P)H dehydrogenase (quinone) family.</text>
</comment>
<dbReference type="EMBL" id="CYSF01000006">
    <property type="protein sequence ID" value="CUH83642.1"/>
    <property type="molecule type" value="Genomic_DNA"/>
</dbReference>
<dbReference type="Pfam" id="PF02525">
    <property type="entry name" value="Flavodoxin_2"/>
    <property type="match status" value="1"/>
</dbReference>
<organism evidence="4 5">
    <name type="scientific">Thalassovita mediterranea</name>
    <dbReference type="NCBI Taxonomy" id="340021"/>
    <lineage>
        <taxon>Bacteria</taxon>
        <taxon>Pseudomonadati</taxon>
        <taxon>Pseudomonadota</taxon>
        <taxon>Alphaproteobacteria</taxon>
        <taxon>Rhodobacterales</taxon>
        <taxon>Roseobacteraceae</taxon>
        <taxon>Thalassovita</taxon>
    </lineage>
</organism>
<dbReference type="InterPro" id="IPR029039">
    <property type="entry name" value="Flavoprotein-like_sf"/>
</dbReference>
<keyword evidence="2" id="KW-0560">Oxidoreductase</keyword>
<dbReference type="PANTHER" id="PTHR10204">
    <property type="entry name" value="NAD P H OXIDOREDUCTASE-RELATED"/>
    <property type="match status" value="1"/>
</dbReference>
<evidence type="ECO:0000256" key="2">
    <source>
        <dbReference type="ARBA" id="ARBA00023002"/>
    </source>
</evidence>
<reference evidence="4 5" key="1">
    <citation type="submission" date="2015-09" db="EMBL/GenBank/DDBJ databases">
        <authorList>
            <consortium name="Swine Surveillance"/>
        </authorList>
    </citation>
    <scope>NUCLEOTIDE SEQUENCE [LARGE SCALE GENOMIC DNA]</scope>
    <source>
        <strain evidence="4 5">CECT 8383</strain>
    </source>
</reference>
<dbReference type="InterPro" id="IPR051545">
    <property type="entry name" value="NAD(P)H_dehydrogenase_qn"/>
</dbReference>
<evidence type="ECO:0000313" key="4">
    <source>
        <dbReference type="EMBL" id="CUH83642.1"/>
    </source>
</evidence>
<dbReference type="AlphaFoldDB" id="A0A0P1GMZ0"/>
<accession>A0A0P1GMZ0</accession>
<dbReference type="STRING" id="340021.TM5383_00838"/>
<evidence type="ECO:0000256" key="1">
    <source>
        <dbReference type="ARBA" id="ARBA00006252"/>
    </source>
</evidence>
<dbReference type="Proteomes" id="UP000051681">
    <property type="component" value="Unassembled WGS sequence"/>
</dbReference>
<dbReference type="Gene3D" id="3.40.50.360">
    <property type="match status" value="1"/>
</dbReference>
<evidence type="ECO:0000313" key="5">
    <source>
        <dbReference type="Proteomes" id="UP000051681"/>
    </source>
</evidence>
<gene>
    <name evidence="4" type="ORF">TM5383_00838</name>
</gene>
<dbReference type="OrthoDB" id="9798454at2"/>
<dbReference type="GO" id="GO:0005829">
    <property type="term" value="C:cytosol"/>
    <property type="evidence" value="ECO:0007669"/>
    <property type="project" value="TreeGrafter"/>
</dbReference>
<name>A0A0P1GMZ0_9RHOB</name>
<protein>
    <submittedName>
        <fullName evidence="4">Putative NADPH-quinone reductase (Modulator of drug activity B)</fullName>
    </submittedName>
</protein>
<feature type="domain" description="Flavodoxin-like fold" evidence="3">
    <location>
        <begin position="1"/>
        <end position="129"/>
    </location>
</feature>
<dbReference type="InterPro" id="IPR003680">
    <property type="entry name" value="Flavodoxin_fold"/>
</dbReference>
<dbReference type="PANTHER" id="PTHR10204:SF34">
    <property type="entry name" value="NAD(P)H DEHYDROGENASE [QUINONE] 1 ISOFORM 1"/>
    <property type="match status" value="1"/>
</dbReference>
<evidence type="ECO:0000259" key="3">
    <source>
        <dbReference type="Pfam" id="PF02525"/>
    </source>
</evidence>
<keyword evidence="5" id="KW-1185">Reference proteome</keyword>